<sequence>MPISAEWQFLKSFLRKTYNREVNEYFRDLDPGQIPENIDGRNSAKRSCLLMSSDSQNMCLMKQINFYFNFHKAHLKPDVYGTPVDSFQEEVTFRPIIQLFFRQDDAAVPDDYQPIRAQISFRLMNETSQTITKTNLIEIANKIKTEFATGSGFVWSKGKIKRVCKDSENGLNLNILCINEQDGTEIIKKIYNVLGKTYNEDKCTTVNPERNSVNTPGNQTILNTTVKKKRWRPTANVRFTHAVALIHGLSKSIVLVDRTGRYLDVLTESD</sequence>
<dbReference type="Proteomes" id="UP000257002">
    <property type="component" value="Unassembled WGS sequence"/>
</dbReference>
<name>A0A3E0LU02_9CHRO</name>
<dbReference type="AlphaFoldDB" id="A0A3E0LU02"/>
<reference evidence="1 2" key="1">
    <citation type="submission" date="2017-10" db="EMBL/GenBank/DDBJ databases">
        <title>A large-scale comparative metagenomic study reveals the eutrophication-driven functional interactions in six Microcystis-epibionts communities.</title>
        <authorList>
            <person name="Li Q."/>
            <person name="Lin F."/>
        </authorList>
    </citation>
    <scope>NUCLEOTIDE SEQUENCE [LARGE SCALE GENOMIC DNA]</scope>
    <source>
        <strain evidence="1">TW10</strain>
    </source>
</reference>
<proteinExistence type="predicted"/>
<protein>
    <submittedName>
        <fullName evidence="1">Uncharacterized protein</fullName>
    </submittedName>
</protein>
<evidence type="ECO:0000313" key="2">
    <source>
        <dbReference type="Proteomes" id="UP000257002"/>
    </source>
</evidence>
<comment type="caution">
    <text evidence="1">The sequence shown here is derived from an EMBL/GenBank/DDBJ whole genome shotgun (WGS) entry which is preliminary data.</text>
</comment>
<evidence type="ECO:0000313" key="1">
    <source>
        <dbReference type="EMBL" id="REJ50677.1"/>
    </source>
</evidence>
<accession>A0A3E0LU02</accession>
<organism evidence="1 2">
    <name type="scientific">Microcystis wesenbergii TW10</name>
    <dbReference type="NCBI Taxonomy" id="2060474"/>
    <lineage>
        <taxon>Bacteria</taxon>
        <taxon>Bacillati</taxon>
        <taxon>Cyanobacteriota</taxon>
        <taxon>Cyanophyceae</taxon>
        <taxon>Oscillatoriophycideae</taxon>
        <taxon>Chroococcales</taxon>
        <taxon>Microcystaceae</taxon>
        <taxon>Microcystis</taxon>
    </lineage>
</organism>
<dbReference type="EMBL" id="QQWD01000017">
    <property type="protein sequence ID" value="REJ50677.1"/>
    <property type="molecule type" value="Genomic_DNA"/>
</dbReference>
<gene>
    <name evidence="1" type="ORF">DWQ51_14925</name>
</gene>